<evidence type="ECO:0000259" key="3">
    <source>
        <dbReference type="Pfam" id="PF14028"/>
    </source>
</evidence>
<dbReference type="EMBL" id="CP089984">
    <property type="protein sequence ID" value="WXB16094.1"/>
    <property type="molecule type" value="Genomic_DNA"/>
</dbReference>
<sequence>MIHELVHHGECVVRTPLLPFDVLLDHLTRERLRAVVENPIVREALFLASPTLDAALDAWLETPNAPRASHVEIVLFRYVSRMATRPTPFGLFSGCAVARIAPSTSLAVGVPRECRRSSRLDTHYLTLLAESIQGDRAVRQALRVQANSSITRGEDELRYVEATMDTSTRARQFHLVMVDPIPELAVALDAAHKPTTCREICDSIVRHDSEVSREEAAAFVDALLDAQILESKVHPAVTGENLLGAYANALTATGATSAIGERLMSVERALDRLDGFGLGAPRDAYRAIAAELEELPVQPDPARLFQVDLFKSSAGLHVGESVVAEVRRSIALLHGMTPHRGTAAMRYFRTRFEERYGEREISLAEALDDEGGLGFDLPGVAAADPSPLLVGLVLPDLQGKEPAISLPDRRKLHRVLGLLASGEREWALDDADLAALQVTHPAPLPDALAALVSIGARCSEAVDLGEFQLCVHDVGGPSGAKLLARFCHGDPAIRALVGHHLRAEERLRPEAIFAEIVHLPEGRLGNILCRPVLRSHEIPYLGVSGVPSEQQIPIDDLRVSVRGGAVRLRSARLGREVLPRLSSAHDHSSASLAVYRFLCELQYEGVASSLHWDWGPLEGAPFLPRVRQGRVILSLATWTVENDDVEHLARDAAYRARRGLPRWVCVVEGDHLLPLDLETETAAPQLVALARGRERIRLRELFPSPENMCAAGPDGRYAHEIIIPLVRAKPSTPKSLRPICAPSIARTFCPGTEWLYMKLYTGPASQDRVLRAIIAPALNELRAGRAIERWFFIRYADPEPHLRVRFQGDADRLLRHVLPLLRDRLARPLASGRVARYQLDTYEREIERYGGSRTMLLAEQIFCADSDLALAIVHATTGDAGADIRWRAALYGMHMILTDAEVGHDARRALVARARDAFAAEHRLDTPARRSLGARYRTERADVERLLGGAPIDDDGLGALMPMFRARSATLVPLLSELRKLRDAGELEAQWDDLLRSFIHMHVNRIIRDNQRPHELVLYEFLLRTYESMAARARTSAPSRGRSHDGAVPIEPA</sequence>
<organism evidence="4 5">
    <name type="scientific">Pendulispora albinea</name>
    <dbReference type="NCBI Taxonomy" id="2741071"/>
    <lineage>
        <taxon>Bacteria</taxon>
        <taxon>Pseudomonadati</taxon>
        <taxon>Myxococcota</taxon>
        <taxon>Myxococcia</taxon>
        <taxon>Myxococcales</taxon>
        <taxon>Sorangiineae</taxon>
        <taxon>Pendulisporaceae</taxon>
        <taxon>Pendulispora</taxon>
    </lineage>
</organism>
<dbReference type="NCBIfam" id="TIGR03891">
    <property type="entry name" value="thiopep_ocin"/>
    <property type="match status" value="1"/>
</dbReference>
<dbReference type="InterPro" id="IPR006827">
    <property type="entry name" value="Lant_deHydtase_N"/>
</dbReference>
<feature type="region of interest" description="Disordered" evidence="1">
    <location>
        <begin position="1033"/>
        <end position="1053"/>
    </location>
</feature>
<accession>A0ABZ2M2Q8</accession>
<keyword evidence="5" id="KW-1185">Reference proteome</keyword>
<dbReference type="RefSeq" id="WP_394825722.1">
    <property type="nucleotide sequence ID" value="NZ_CP089984.1"/>
</dbReference>
<dbReference type="Pfam" id="PF04738">
    <property type="entry name" value="Lant_dehydr_N"/>
    <property type="match status" value="1"/>
</dbReference>
<evidence type="ECO:0000313" key="5">
    <source>
        <dbReference type="Proteomes" id="UP001370348"/>
    </source>
</evidence>
<dbReference type="Pfam" id="PF14028">
    <property type="entry name" value="Lant_dehydr_C"/>
    <property type="match status" value="1"/>
</dbReference>
<proteinExistence type="predicted"/>
<evidence type="ECO:0000259" key="2">
    <source>
        <dbReference type="Pfam" id="PF04738"/>
    </source>
</evidence>
<evidence type="ECO:0000313" key="4">
    <source>
        <dbReference type="EMBL" id="WXB16094.1"/>
    </source>
</evidence>
<reference evidence="4 5" key="1">
    <citation type="submission" date="2021-12" db="EMBL/GenBank/DDBJ databases">
        <title>Discovery of the Pendulisporaceae a myxobacterial family with distinct sporulation behavior and unique specialized metabolism.</title>
        <authorList>
            <person name="Garcia R."/>
            <person name="Popoff A."/>
            <person name="Bader C.D."/>
            <person name="Loehr J."/>
            <person name="Walesch S."/>
            <person name="Walt C."/>
            <person name="Boldt J."/>
            <person name="Bunk B."/>
            <person name="Haeckl F.J.F.P.J."/>
            <person name="Gunesch A.P."/>
            <person name="Birkelbach J."/>
            <person name="Nuebel U."/>
            <person name="Pietschmann T."/>
            <person name="Bach T."/>
            <person name="Mueller R."/>
        </authorList>
    </citation>
    <scope>NUCLEOTIDE SEQUENCE [LARGE SCALE GENOMIC DNA]</scope>
    <source>
        <strain evidence="4 5">MSr11954</strain>
    </source>
</reference>
<dbReference type="InterPro" id="IPR023809">
    <property type="entry name" value="Thiopep_bacteriocin_synth_dom"/>
</dbReference>
<feature type="domain" description="Thiopeptide-type bacteriocin biosynthesis" evidence="3">
    <location>
        <begin position="754"/>
        <end position="1026"/>
    </location>
</feature>
<dbReference type="Proteomes" id="UP001370348">
    <property type="component" value="Chromosome"/>
</dbReference>
<gene>
    <name evidence="4" type="ORF">LZC94_02205</name>
</gene>
<evidence type="ECO:0000256" key="1">
    <source>
        <dbReference type="SAM" id="MobiDB-lite"/>
    </source>
</evidence>
<name>A0ABZ2M2Q8_9BACT</name>
<feature type="domain" description="Lantibiotic dehydratase N-terminal" evidence="2">
    <location>
        <begin position="37"/>
        <end position="681"/>
    </location>
</feature>
<protein>
    <submittedName>
        <fullName evidence="4">Lantibiotic dehydratase</fullName>
    </submittedName>
</protein>